<dbReference type="OrthoDB" id="3696856at2"/>
<proteinExistence type="predicted"/>
<dbReference type="InterPro" id="IPR007278">
    <property type="entry name" value="DUF397"/>
</dbReference>
<dbReference type="RefSeq" id="WP_137816303.1">
    <property type="nucleotide sequence ID" value="NZ_BJFL01000040.1"/>
</dbReference>
<keyword evidence="3" id="KW-1185">Reference proteome</keyword>
<accession>A0A4D4JD68</accession>
<evidence type="ECO:0000259" key="1">
    <source>
        <dbReference type="Pfam" id="PF04149"/>
    </source>
</evidence>
<dbReference type="Pfam" id="PF04149">
    <property type="entry name" value="DUF397"/>
    <property type="match status" value="1"/>
</dbReference>
<gene>
    <name evidence="2" type="ORF">GTS_49750</name>
</gene>
<protein>
    <recommendedName>
        <fullName evidence="1">DUF397 domain-containing protein</fullName>
    </recommendedName>
</protein>
<reference evidence="3" key="1">
    <citation type="submission" date="2019-04" db="EMBL/GenBank/DDBJ databases">
        <title>Draft genome sequence of Pseudonocardiaceae bacterium SL3-2-4.</title>
        <authorList>
            <person name="Ningsih F."/>
            <person name="Yokota A."/>
            <person name="Sakai Y."/>
            <person name="Nanatani K."/>
            <person name="Yabe S."/>
            <person name="Oetari A."/>
            <person name="Sjamsuridzal W."/>
        </authorList>
    </citation>
    <scope>NUCLEOTIDE SEQUENCE [LARGE SCALE GENOMIC DNA]</scope>
    <source>
        <strain evidence="3">SL3-2-4</strain>
    </source>
</reference>
<comment type="caution">
    <text evidence="2">The sequence shown here is derived from an EMBL/GenBank/DDBJ whole genome shotgun (WGS) entry which is preliminary data.</text>
</comment>
<evidence type="ECO:0000313" key="3">
    <source>
        <dbReference type="Proteomes" id="UP000298860"/>
    </source>
</evidence>
<dbReference type="EMBL" id="BJFL01000040">
    <property type="protein sequence ID" value="GDY33342.1"/>
    <property type="molecule type" value="Genomic_DNA"/>
</dbReference>
<feature type="domain" description="DUF397" evidence="1">
    <location>
        <begin position="5"/>
        <end position="46"/>
    </location>
</feature>
<name>A0A4D4JD68_9PSEU</name>
<sequence>MNEQRWRKSTRSQNEGACIELSATLDRIRDSKNLTGPTLRVDVAEFVRAVKLGLFDR</sequence>
<evidence type="ECO:0000313" key="2">
    <source>
        <dbReference type="EMBL" id="GDY33342.1"/>
    </source>
</evidence>
<dbReference type="Proteomes" id="UP000298860">
    <property type="component" value="Unassembled WGS sequence"/>
</dbReference>
<organism evidence="2 3">
    <name type="scientific">Gandjariella thermophila</name>
    <dbReference type="NCBI Taxonomy" id="1931992"/>
    <lineage>
        <taxon>Bacteria</taxon>
        <taxon>Bacillati</taxon>
        <taxon>Actinomycetota</taxon>
        <taxon>Actinomycetes</taxon>
        <taxon>Pseudonocardiales</taxon>
        <taxon>Pseudonocardiaceae</taxon>
        <taxon>Gandjariella</taxon>
    </lineage>
</organism>
<dbReference type="AlphaFoldDB" id="A0A4D4JD68"/>